<dbReference type="GO" id="GO:0008270">
    <property type="term" value="F:zinc ion binding"/>
    <property type="evidence" value="ECO:0007669"/>
    <property type="project" value="UniProtKB-KW"/>
</dbReference>
<keyword evidence="1" id="KW-0479">Metal-binding</keyword>
<keyword evidence="3" id="KW-0862">Zinc</keyword>
<keyword evidence="4" id="KW-0175">Coiled coil</keyword>
<protein>
    <recommendedName>
        <fullName evidence="5">B30.2/SPRY domain-containing protein</fullName>
    </recommendedName>
</protein>
<evidence type="ECO:0000256" key="4">
    <source>
        <dbReference type="ARBA" id="ARBA00023054"/>
    </source>
</evidence>
<proteinExistence type="predicted"/>
<dbReference type="Proteomes" id="UP000694569">
    <property type="component" value="Unplaced"/>
</dbReference>
<evidence type="ECO:0000259" key="5">
    <source>
        <dbReference type="PROSITE" id="PS50188"/>
    </source>
</evidence>
<dbReference type="Pfam" id="PF00622">
    <property type="entry name" value="SPRY"/>
    <property type="match status" value="1"/>
</dbReference>
<evidence type="ECO:0000313" key="7">
    <source>
        <dbReference type="Proteomes" id="UP000694569"/>
    </source>
</evidence>
<dbReference type="OrthoDB" id="128536at2759"/>
<dbReference type="GeneTree" id="ENSGT01030000234583"/>
<dbReference type="InterPro" id="IPR043136">
    <property type="entry name" value="B30.2/SPRY_sf"/>
</dbReference>
<name>A0A8C5PVG8_9ANUR</name>
<sequence>MFGDIRRRLKTLETQAVSEINRVEKEDSDNVSEHIQQTRLRKMRLSSRMDYIQELCNMVDPLAVLRGIKRAPFLPYSTGDDCTPNDVDEALSSVILHIHFKGLNSLLADVRLKHGLYLQEAMDILLDVNTASNDVAISKDRKAASYVNKEIPRPNRPERFQCLQVMSNKGVSSGQHYWEVETSAEHWVVGLAYPTMDRRQRDSMPTIGYNNKSWGFDYIDGYNGANHNGEYKSLGHSLQIEKMGIFLDYEAGRMSFYKMGDPIRHLHTFTPIYEVRSHESPAAQRKWKMNAFFREHRTPSTDVQSALRPLAVCVCDLETSDPAHVRPT</sequence>
<keyword evidence="2" id="KW-0863">Zinc-finger</keyword>
<evidence type="ECO:0000256" key="3">
    <source>
        <dbReference type="ARBA" id="ARBA00022833"/>
    </source>
</evidence>
<reference evidence="6" key="1">
    <citation type="submission" date="2025-08" db="UniProtKB">
        <authorList>
            <consortium name="Ensembl"/>
        </authorList>
    </citation>
    <scope>IDENTIFICATION</scope>
</reference>
<dbReference type="PANTHER" id="PTHR25465:SF41">
    <property type="entry name" value="E3 UBIQUITIN-PROTEIN LIGASE RNF135"/>
    <property type="match status" value="1"/>
</dbReference>
<dbReference type="InterPro" id="IPR051051">
    <property type="entry name" value="E3_ubiq-ligase_TRIM/RNF"/>
</dbReference>
<dbReference type="InterPro" id="IPR001870">
    <property type="entry name" value="B30.2/SPRY"/>
</dbReference>
<reference evidence="6" key="2">
    <citation type="submission" date="2025-09" db="UniProtKB">
        <authorList>
            <consortium name="Ensembl"/>
        </authorList>
    </citation>
    <scope>IDENTIFICATION</scope>
</reference>
<dbReference type="InterPro" id="IPR006574">
    <property type="entry name" value="PRY"/>
</dbReference>
<evidence type="ECO:0000256" key="1">
    <source>
        <dbReference type="ARBA" id="ARBA00022723"/>
    </source>
</evidence>
<dbReference type="PANTHER" id="PTHR25465">
    <property type="entry name" value="B-BOX DOMAIN CONTAINING"/>
    <property type="match status" value="1"/>
</dbReference>
<evidence type="ECO:0000256" key="2">
    <source>
        <dbReference type="ARBA" id="ARBA00022771"/>
    </source>
</evidence>
<feature type="domain" description="B30.2/SPRY" evidence="5">
    <location>
        <begin position="104"/>
        <end position="319"/>
    </location>
</feature>
<dbReference type="Pfam" id="PF13765">
    <property type="entry name" value="PRY"/>
    <property type="match status" value="1"/>
</dbReference>
<accession>A0A8C5PVG8</accession>
<organism evidence="6 7">
    <name type="scientific">Leptobrachium leishanense</name>
    <name type="common">Leishan spiny toad</name>
    <dbReference type="NCBI Taxonomy" id="445787"/>
    <lineage>
        <taxon>Eukaryota</taxon>
        <taxon>Metazoa</taxon>
        <taxon>Chordata</taxon>
        <taxon>Craniata</taxon>
        <taxon>Vertebrata</taxon>
        <taxon>Euteleostomi</taxon>
        <taxon>Amphibia</taxon>
        <taxon>Batrachia</taxon>
        <taxon>Anura</taxon>
        <taxon>Pelobatoidea</taxon>
        <taxon>Megophryidae</taxon>
        <taxon>Leptobrachium</taxon>
    </lineage>
</organism>
<dbReference type="SUPFAM" id="SSF49899">
    <property type="entry name" value="Concanavalin A-like lectins/glucanases"/>
    <property type="match status" value="1"/>
</dbReference>
<dbReference type="Ensembl" id="ENSLLET00000029200.1">
    <property type="protein sequence ID" value="ENSLLEP00000028101.1"/>
    <property type="gene ID" value="ENSLLEG00000017854.1"/>
</dbReference>
<dbReference type="PROSITE" id="PS50188">
    <property type="entry name" value="B302_SPRY"/>
    <property type="match status" value="1"/>
</dbReference>
<evidence type="ECO:0000313" key="6">
    <source>
        <dbReference type="Ensembl" id="ENSLLEP00000028101.1"/>
    </source>
</evidence>
<dbReference type="InterPro" id="IPR013320">
    <property type="entry name" value="ConA-like_dom_sf"/>
</dbReference>
<dbReference type="Gene3D" id="2.60.120.920">
    <property type="match status" value="1"/>
</dbReference>
<dbReference type="SMART" id="SM00589">
    <property type="entry name" value="PRY"/>
    <property type="match status" value="1"/>
</dbReference>
<dbReference type="InterPro" id="IPR003877">
    <property type="entry name" value="SPRY_dom"/>
</dbReference>
<dbReference type="GO" id="GO:0005737">
    <property type="term" value="C:cytoplasm"/>
    <property type="evidence" value="ECO:0007669"/>
    <property type="project" value="UniProtKB-ARBA"/>
</dbReference>
<dbReference type="InterPro" id="IPR003879">
    <property type="entry name" value="Butyrophylin_SPRY"/>
</dbReference>
<keyword evidence="7" id="KW-1185">Reference proteome</keyword>
<dbReference type="AlphaFoldDB" id="A0A8C5PVG8"/>
<dbReference type="SMART" id="SM00449">
    <property type="entry name" value="SPRY"/>
    <property type="match status" value="1"/>
</dbReference>
<dbReference type="PRINTS" id="PR01407">
    <property type="entry name" value="BUTYPHLNCDUF"/>
</dbReference>